<dbReference type="CDD" id="cd07989">
    <property type="entry name" value="LPLAT_AGPAT-like"/>
    <property type="match status" value="1"/>
</dbReference>
<evidence type="ECO:0000256" key="1">
    <source>
        <dbReference type="ARBA" id="ARBA00022679"/>
    </source>
</evidence>
<feature type="domain" description="Phospholipid/glycerol acyltransferase" evidence="3">
    <location>
        <begin position="45"/>
        <end position="155"/>
    </location>
</feature>
<dbReference type="PANTHER" id="PTHR10434:SF11">
    <property type="entry name" value="1-ACYL-SN-GLYCEROL-3-PHOSPHATE ACYLTRANSFERASE"/>
    <property type="match status" value="1"/>
</dbReference>
<dbReference type="SMART" id="SM00563">
    <property type="entry name" value="PlsC"/>
    <property type="match status" value="1"/>
</dbReference>
<dbReference type="AlphaFoldDB" id="A0A1I6U2U9"/>
<dbReference type="Proteomes" id="UP000198852">
    <property type="component" value="Unassembled WGS sequence"/>
</dbReference>
<accession>A0A1I6U2U9</accession>
<sequence>MSEQLPDGSWPWLHRVGQWISRGPLRLPFRVKVHRADRVPRTGPVVLVANHSSLLDGPLLLGTVPRPAVFLIKQEMFKGALGWFLTRIGQIGVRRGEPDRTPLLTAVRVLKGGGLVGVFPEGTRGSGDVDNAEHGAAWLARASGAQILPVACRGTRRPEGSGRRLLPRIDVLFGEPISPAGGKGRAGLVAATDTVRTELVELIAELDRLVADRTIDDVRGKRA</sequence>
<evidence type="ECO:0000313" key="4">
    <source>
        <dbReference type="EMBL" id="SFS95597.1"/>
    </source>
</evidence>
<keyword evidence="2 4" id="KW-0012">Acyltransferase</keyword>
<dbReference type="RefSeq" id="WP_093421453.1">
    <property type="nucleotide sequence ID" value="NZ_FOZX01000009.1"/>
</dbReference>
<evidence type="ECO:0000256" key="2">
    <source>
        <dbReference type="ARBA" id="ARBA00023315"/>
    </source>
</evidence>
<dbReference type="OrthoDB" id="9808424at2"/>
<evidence type="ECO:0000313" key="5">
    <source>
        <dbReference type="Proteomes" id="UP000198852"/>
    </source>
</evidence>
<organism evidence="4 5">
    <name type="scientific">Saccharopolyspora flava</name>
    <dbReference type="NCBI Taxonomy" id="95161"/>
    <lineage>
        <taxon>Bacteria</taxon>
        <taxon>Bacillati</taxon>
        <taxon>Actinomycetota</taxon>
        <taxon>Actinomycetes</taxon>
        <taxon>Pseudonocardiales</taxon>
        <taxon>Pseudonocardiaceae</taxon>
        <taxon>Saccharopolyspora</taxon>
    </lineage>
</organism>
<gene>
    <name evidence="4" type="ORF">SAMN05660874_04493</name>
</gene>
<dbReference type="InterPro" id="IPR002123">
    <property type="entry name" value="Plipid/glycerol_acylTrfase"/>
</dbReference>
<dbReference type="PANTHER" id="PTHR10434">
    <property type="entry name" value="1-ACYL-SN-GLYCEROL-3-PHOSPHATE ACYLTRANSFERASE"/>
    <property type="match status" value="1"/>
</dbReference>
<reference evidence="5" key="1">
    <citation type="submission" date="2016-10" db="EMBL/GenBank/DDBJ databases">
        <authorList>
            <person name="Varghese N."/>
            <person name="Submissions S."/>
        </authorList>
    </citation>
    <scope>NUCLEOTIDE SEQUENCE [LARGE SCALE GENOMIC DNA]</scope>
    <source>
        <strain evidence="5">DSM 44771</strain>
    </source>
</reference>
<protein>
    <submittedName>
        <fullName evidence="4">1-acyl-sn-glycerol-3-phosphate acyltransferase</fullName>
    </submittedName>
</protein>
<dbReference type="GO" id="GO:0003841">
    <property type="term" value="F:1-acylglycerol-3-phosphate O-acyltransferase activity"/>
    <property type="evidence" value="ECO:0007669"/>
    <property type="project" value="TreeGrafter"/>
</dbReference>
<dbReference type="EMBL" id="FOZX01000009">
    <property type="protein sequence ID" value="SFS95597.1"/>
    <property type="molecule type" value="Genomic_DNA"/>
</dbReference>
<dbReference type="STRING" id="95161.SAMN05660874_04493"/>
<keyword evidence="1 4" id="KW-0808">Transferase</keyword>
<keyword evidence="5" id="KW-1185">Reference proteome</keyword>
<dbReference type="SUPFAM" id="SSF69593">
    <property type="entry name" value="Glycerol-3-phosphate (1)-acyltransferase"/>
    <property type="match status" value="1"/>
</dbReference>
<dbReference type="Pfam" id="PF01553">
    <property type="entry name" value="Acyltransferase"/>
    <property type="match status" value="1"/>
</dbReference>
<name>A0A1I6U2U9_9PSEU</name>
<proteinExistence type="predicted"/>
<evidence type="ECO:0000259" key="3">
    <source>
        <dbReference type="SMART" id="SM00563"/>
    </source>
</evidence>
<dbReference type="GO" id="GO:0006654">
    <property type="term" value="P:phosphatidic acid biosynthetic process"/>
    <property type="evidence" value="ECO:0007669"/>
    <property type="project" value="TreeGrafter"/>
</dbReference>